<evidence type="ECO:0000313" key="2">
    <source>
        <dbReference type="Proteomes" id="UP000605733"/>
    </source>
</evidence>
<proteinExistence type="predicted"/>
<dbReference type="EMBL" id="BMIX01000001">
    <property type="protein sequence ID" value="GGG23931.1"/>
    <property type="molecule type" value="Genomic_DNA"/>
</dbReference>
<organism evidence="1 2">
    <name type="scientific">Christiangramia forsetii</name>
    <dbReference type="NCBI Taxonomy" id="411153"/>
    <lineage>
        <taxon>Bacteria</taxon>
        <taxon>Pseudomonadati</taxon>
        <taxon>Bacteroidota</taxon>
        <taxon>Flavobacteriia</taxon>
        <taxon>Flavobacteriales</taxon>
        <taxon>Flavobacteriaceae</taxon>
        <taxon>Christiangramia</taxon>
    </lineage>
</organism>
<accession>A0ABQ1WBS1</accession>
<gene>
    <name evidence="1" type="ORF">GCM10011532_03940</name>
</gene>
<name>A0ABQ1WBS1_9FLAO</name>
<comment type="caution">
    <text evidence="1">The sequence shown here is derived from an EMBL/GenBank/DDBJ whole genome shotgun (WGS) entry which is preliminary data.</text>
</comment>
<dbReference type="RefSeq" id="WP_011710343.1">
    <property type="nucleotide sequence ID" value="NZ_BMIX01000001.1"/>
</dbReference>
<dbReference type="Proteomes" id="UP000605733">
    <property type="component" value="Unassembled WGS sequence"/>
</dbReference>
<evidence type="ECO:0000313" key="1">
    <source>
        <dbReference type="EMBL" id="GGG23931.1"/>
    </source>
</evidence>
<keyword evidence="2" id="KW-1185">Reference proteome</keyword>
<sequence length="55" mass="6232">MKVLVSYYSDGSGFKVLKAYSESEKESDRANEDLKLLQALEDSLSCKVELRDTEL</sequence>
<protein>
    <submittedName>
        <fullName evidence="1">Uncharacterized protein</fullName>
    </submittedName>
</protein>
<reference evidence="2" key="1">
    <citation type="journal article" date="2019" name="Int. J. Syst. Evol. Microbiol.">
        <title>The Global Catalogue of Microorganisms (GCM) 10K type strain sequencing project: providing services to taxonomists for standard genome sequencing and annotation.</title>
        <authorList>
            <consortium name="The Broad Institute Genomics Platform"/>
            <consortium name="The Broad Institute Genome Sequencing Center for Infectious Disease"/>
            <person name="Wu L."/>
            <person name="Ma J."/>
        </authorList>
    </citation>
    <scope>NUCLEOTIDE SEQUENCE [LARGE SCALE GENOMIC DNA]</scope>
    <source>
        <strain evidence="2">CGMCC 1.15422</strain>
    </source>
</reference>